<accession>A8GLP7</accession>
<evidence type="ECO:0000313" key="1">
    <source>
        <dbReference type="EMBL" id="ABV44037.1"/>
    </source>
</evidence>
<dbReference type="Pfam" id="PF06356">
    <property type="entry name" value="DUF1064"/>
    <property type="match status" value="1"/>
</dbReference>
<organism evidence="1">
    <name type="scientific">Serratia proteamaculans (strain 568)</name>
    <dbReference type="NCBI Taxonomy" id="399741"/>
    <lineage>
        <taxon>Bacteria</taxon>
        <taxon>Pseudomonadati</taxon>
        <taxon>Pseudomonadota</taxon>
        <taxon>Gammaproteobacteria</taxon>
        <taxon>Enterobacterales</taxon>
        <taxon>Yersiniaceae</taxon>
        <taxon>Serratia</taxon>
    </lineage>
</organism>
<dbReference type="AlphaFoldDB" id="A8GLP7"/>
<dbReference type="InterPro" id="IPR009414">
    <property type="entry name" value="DUF1064"/>
</dbReference>
<keyword evidence="1" id="KW-0614">Plasmid</keyword>
<gene>
    <name evidence="1" type="ordered locus">Spro_4945</name>
</gene>
<protein>
    <recommendedName>
        <fullName evidence="2">DUF1064 domain-containing protein</fullName>
    </recommendedName>
</protein>
<reference evidence="1" key="1">
    <citation type="submission" date="2007-09" db="EMBL/GenBank/DDBJ databases">
        <title>Complete sequence of plasmid of Serratia proteamaculans 568.</title>
        <authorList>
            <consortium name="US DOE Joint Genome Institute"/>
            <person name="Copeland A."/>
            <person name="Lucas S."/>
            <person name="Lapidus A."/>
            <person name="Barry K."/>
            <person name="Glavina del Rio T."/>
            <person name="Dalin E."/>
            <person name="Tice H."/>
            <person name="Pitluck S."/>
            <person name="Chain P."/>
            <person name="Malfatti S."/>
            <person name="Shin M."/>
            <person name="Vergez L."/>
            <person name="Schmutz J."/>
            <person name="Larimer F."/>
            <person name="Land M."/>
            <person name="Hauser L."/>
            <person name="Kyrpides N."/>
            <person name="Kim E."/>
            <person name="Taghavi S."/>
            <person name="Newman L."/>
            <person name="Vangronsveld J."/>
            <person name="van der Lelie D."/>
            <person name="Richardson P."/>
        </authorList>
    </citation>
    <scope>NUCLEOTIDE SEQUENCE [LARGE SCALE GENOMIC DNA]</scope>
    <source>
        <strain evidence="1">568</strain>
        <plasmid evidence="1">pSPRO01</plasmid>
    </source>
</reference>
<evidence type="ECO:0008006" key="2">
    <source>
        <dbReference type="Google" id="ProtNLM"/>
    </source>
</evidence>
<dbReference type="EMBL" id="CP000827">
    <property type="protein sequence ID" value="ABV44037.1"/>
    <property type="molecule type" value="Genomic_DNA"/>
</dbReference>
<dbReference type="KEGG" id="spe:Spro_4945"/>
<dbReference type="eggNOG" id="ENOG5032YA0">
    <property type="taxonomic scope" value="Bacteria"/>
</dbReference>
<proteinExistence type="predicted"/>
<sequence length="108" mass="12528">MLKFTQLRQTASKYKNKKTVVDGFTFDSKKEAEYFGQLQLLKKAGRVVMILRQVPFHLPGGVKYIADFVIFYTDGLVEVVDVKGVRTAEYKMKKKLVEFNYPITIREV</sequence>
<geneLocation type="plasmid" evidence="1">
    <name>pSPRO01</name>
</geneLocation>
<dbReference type="HOGENOM" id="CLU_129139_0_1_6"/>
<name>A8GLP7_SERP5</name>